<evidence type="ECO:0000313" key="2">
    <source>
        <dbReference type="Proteomes" id="UP000616151"/>
    </source>
</evidence>
<protein>
    <submittedName>
        <fullName evidence="1">Adenylate/guanylate cyclase domain-containing protein</fullName>
    </submittedName>
</protein>
<gene>
    <name evidence="1" type="ORF">JHL16_19375</name>
</gene>
<reference evidence="1" key="1">
    <citation type="submission" date="2021-01" db="EMBL/GenBank/DDBJ databases">
        <authorList>
            <person name="Sun Q."/>
        </authorList>
    </citation>
    <scope>NUCLEOTIDE SEQUENCE</scope>
    <source>
        <strain evidence="1">YIM B02566</strain>
    </source>
</reference>
<name>A0ACC5R7E6_9HYPH</name>
<keyword evidence="2" id="KW-1185">Reference proteome</keyword>
<comment type="caution">
    <text evidence="1">The sequence shown here is derived from an EMBL/GenBank/DDBJ whole genome shotgun (WGS) entry which is preliminary data.</text>
</comment>
<evidence type="ECO:0000313" key="1">
    <source>
        <dbReference type="EMBL" id="MBK1868525.1"/>
    </source>
</evidence>
<accession>A0ACC5R7E6</accession>
<dbReference type="Proteomes" id="UP000616151">
    <property type="component" value="Unassembled WGS sequence"/>
</dbReference>
<organism evidence="1 2">
    <name type="scientific">Taklimakanibacter albus</name>
    <dbReference type="NCBI Taxonomy" id="2800327"/>
    <lineage>
        <taxon>Bacteria</taxon>
        <taxon>Pseudomonadati</taxon>
        <taxon>Pseudomonadota</taxon>
        <taxon>Alphaproteobacteria</taxon>
        <taxon>Hyphomicrobiales</taxon>
        <taxon>Aestuariivirgaceae</taxon>
        <taxon>Taklimakanibacter</taxon>
    </lineage>
</organism>
<dbReference type="EMBL" id="JAENHL010000007">
    <property type="protein sequence ID" value="MBK1868525.1"/>
    <property type="molecule type" value="Genomic_DNA"/>
</dbReference>
<proteinExistence type="predicted"/>
<sequence>MTNQPATSASGRLPGWALAIGVLLLLAGLPLAAWLDLRNLAEGSLRLQASDLNSVITSVRSYYSKNVVGRVLAHPGDTQVIHNYADVPGAIPIPATLSLELGKVIGEQQGNITYRFVSDYPFQGRAPHELDSFEQAALTRLRADSSQIINQVSWSNLNGRVRLVAPVLMAAPCVSCHNSRPDSPKHDWKVGDVRGIQEIIVDQPLAKNLFSFKYLMSYFGIMALFGFGVVGWQKRQSNVIAGMNRELETNNAFLAAVSMKISRYLSPQLYKSIFAGEKDVAIQTERKKLTIFFSDIKDFTATTEQLQPEEITHLLNEYFTEMSAIAATHGGTVDKFIGDAILIFFGDPETKGVPEDALACLRMALEMQSRTAELNAKWRQEGIEHRFLVRMGINTGFCNVGNFGSTDRMDYTIIGAEANLAARLQSIAEPGQIVLSYETYALVSEVFAGHSLPPIQMKGISRPVVPYVIDGMRASGGQVSNLISEHAPGLDLYLDPSLMDEAQAARTKALLERAIATLEARRRMGEEI</sequence>